<proteinExistence type="predicted"/>
<feature type="transmembrane region" description="Helical" evidence="1">
    <location>
        <begin position="59"/>
        <end position="80"/>
    </location>
</feature>
<feature type="transmembrane region" description="Helical" evidence="1">
    <location>
        <begin position="148"/>
        <end position="166"/>
    </location>
</feature>
<dbReference type="RefSeq" id="WP_220229825.1">
    <property type="nucleotide sequence ID" value="NZ_JAICBX010000003.1"/>
</dbReference>
<dbReference type="AlphaFoldDB" id="A0AAE2ZRG8"/>
<dbReference type="Proteomes" id="UP001196509">
    <property type="component" value="Unassembled WGS sequence"/>
</dbReference>
<accession>A0AAE2ZRG8</accession>
<keyword evidence="1" id="KW-1133">Transmembrane helix</keyword>
<sequence length="348" mass="38096">MAKLKLSGWGLSDQDGLQPSRLSSPLVFFWSQLIFLIMSGFLAAILYRQISEAFFANPGLNGLILFVLAIGVFLVFNQVLRLRPEVRWVNSFVQGGERVRNVRHPTLLAPMRAFLTRKESMSLTTSSLRSILDSIATRLDESRDTSRYLIGLLVFLGLLGTFWGLLQTIGSINTVIQSLDPGTGDTNDVLAALKEGLSSPLDGMGTAFSSSLFGLAGSLILGFLDLQAGRAQNRFYTELENWLSTVTDPDFDVVHESAGGADNAEDIRRLSETVQHMAQAGGGINQRSTAAMANLAEGIQGLVKNMRSEQQMLRDWIEAQQAESKALRATLERLSEKIERLGGGKGDR</sequence>
<feature type="transmembrane region" description="Helical" evidence="1">
    <location>
        <begin position="27"/>
        <end position="47"/>
    </location>
</feature>
<evidence type="ECO:0000313" key="3">
    <source>
        <dbReference type="Proteomes" id="UP001196509"/>
    </source>
</evidence>
<organism evidence="2 3">
    <name type="scientific">Flavimaribacter sediminis</name>
    <dbReference type="NCBI Taxonomy" id="2865987"/>
    <lineage>
        <taxon>Bacteria</taxon>
        <taxon>Pseudomonadati</taxon>
        <taxon>Pseudomonadota</taxon>
        <taxon>Alphaproteobacteria</taxon>
        <taxon>Hyphomicrobiales</taxon>
        <taxon>Rhizobiaceae</taxon>
        <taxon>Flavimaribacter</taxon>
    </lineage>
</organism>
<evidence type="ECO:0000313" key="2">
    <source>
        <dbReference type="EMBL" id="MBW8639118.1"/>
    </source>
</evidence>
<evidence type="ECO:0000256" key="1">
    <source>
        <dbReference type="SAM" id="Phobius"/>
    </source>
</evidence>
<keyword evidence="1" id="KW-0812">Transmembrane</keyword>
<feature type="transmembrane region" description="Helical" evidence="1">
    <location>
        <begin position="203"/>
        <end position="224"/>
    </location>
</feature>
<comment type="caution">
    <text evidence="2">The sequence shown here is derived from an EMBL/GenBank/DDBJ whole genome shotgun (WGS) entry which is preliminary data.</text>
</comment>
<keyword evidence="1" id="KW-0472">Membrane</keyword>
<name>A0AAE2ZRG8_9HYPH</name>
<protein>
    <submittedName>
        <fullName evidence="2">MotA/TolQ/ExbB proton channel family protein</fullName>
    </submittedName>
</protein>
<gene>
    <name evidence="2" type="ORF">K1W69_18120</name>
</gene>
<keyword evidence="3" id="KW-1185">Reference proteome</keyword>
<dbReference type="EMBL" id="JAICBX010000003">
    <property type="protein sequence ID" value="MBW8639118.1"/>
    <property type="molecule type" value="Genomic_DNA"/>
</dbReference>
<reference evidence="2" key="1">
    <citation type="submission" date="2021-08" db="EMBL/GenBank/DDBJ databases">
        <title>Hoeflea bacterium WL0058 sp. nov., isolated from the sediment.</title>
        <authorList>
            <person name="Wang L."/>
            <person name="Zhang D."/>
        </authorList>
    </citation>
    <scope>NUCLEOTIDE SEQUENCE</scope>
    <source>
        <strain evidence="2">WL0058</strain>
    </source>
</reference>